<evidence type="ECO:0000256" key="4">
    <source>
        <dbReference type="ARBA" id="ARBA00022490"/>
    </source>
</evidence>
<dbReference type="GO" id="GO:0106155">
    <property type="term" value="F:peptidyl-lysine 3-dioxygenase activity"/>
    <property type="evidence" value="ECO:0007669"/>
    <property type="project" value="UniProtKB-EC"/>
</dbReference>
<evidence type="ECO:0000256" key="2">
    <source>
        <dbReference type="ARBA" id="ARBA00004123"/>
    </source>
</evidence>
<dbReference type="EC" id="1.14.11.63" evidence="11"/>
<dbReference type="EMBL" id="JBJQND010000017">
    <property type="protein sequence ID" value="KAL3842357.1"/>
    <property type="molecule type" value="Genomic_DNA"/>
</dbReference>
<dbReference type="PANTHER" id="PTHR12461:SF99">
    <property type="entry name" value="BIFUNCTIONAL PEPTIDASE AND (3S)-LYSYL HYDROXYLASE JMJD7"/>
    <property type="match status" value="1"/>
</dbReference>
<dbReference type="Proteomes" id="UP001634394">
    <property type="component" value="Unassembled WGS sequence"/>
</dbReference>
<dbReference type="InterPro" id="IPR041667">
    <property type="entry name" value="Cupin_8"/>
</dbReference>
<dbReference type="GO" id="GO:0016787">
    <property type="term" value="F:hydrolase activity"/>
    <property type="evidence" value="ECO:0007669"/>
    <property type="project" value="UniProtKB-KW"/>
</dbReference>
<dbReference type="PROSITE" id="PS51184">
    <property type="entry name" value="JMJC"/>
    <property type="match status" value="1"/>
</dbReference>
<accession>A0ABD3TZ34</accession>
<dbReference type="InterPro" id="IPR003347">
    <property type="entry name" value="JmjC_dom"/>
</dbReference>
<keyword evidence="7" id="KW-0560">Oxidoreductase</keyword>
<proteinExistence type="predicted"/>
<dbReference type="GO" id="GO:0046872">
    <property type="term" value="F:metal ion binding"/>
    <property type="evidence" value="ECO:0007669"/>
    <property type="project" value="UniProtKB-KW"/>
</dbReference>
<evidence type="ECO:0000256" key="11">
    <source>
        <dbReference type="ARBA" id="ARBA00066577"/>
    </source>
</evidence>
<evidence type="ECO:0000256" key="10">
    <source>
        <dbReference type="ARBA" id="ARBA00023242"/>
    </source>
</evidence>
<reference evidence="14 15" key="1">
    <citation type="submission" date="2024-11" db="EMBL/GenBank/DDBJ databases">
        <title>Chromosome-level genome assembly of the freshwater bivalve Anodonta woodiana.</title>
        <authorList>
            <person name="Chen X."/>
        </authorList>
    </citation>
    <scope>NUCLEOTIDE SEQUENCE [LARGE SCALE GENOMIC DNA]</scope>
    <source>
        <strain evidence="14">MN2024</strain>
        <tissue evidence="14">Gills</tissue>
    </source>
</reference>
<keyword evidence="8" id="KW-0408">Iron</keyword>
<sequence>MEASLLSLISEKLDDLSTEAKELYLESHVPRLRKPPNPLEFYRTYVSPNKPVIIEEGVTHWPGVSKWSPDYFRNKMGDQTVTVAVTPNGYADAVNAGKFVMPEERQMKMCQFLDILDEFDRHNHGVFYIQKQNSNLTDEFSSIIEDVETDIPWGSEAFGKLPDAVNFWMGDGRAITSTHRDHYENLYCVVKGWKKFILIPPTDLPHVPYETYQAAVYKQDESGPFQIIDDEDTGLVPWVAVDPLNPDLEKYPQYAKCQPVEVTVREGEVLYLPSLWFHHVQQSHGCIAVNFWYDMEFDIKYNYYKFMENIVSLVK</sequence>
<evidence type="ECO:0000313" key="15">
    <source>
        <dbReference type="Proteomes" id="UP001634394"/>
    </source>
</evidence>
<dbReference type="GO" id="GO:0005737">
    <property type="term" value="C:cytoplasm"/>
    <property type="evidence" value="ECO:0007669"/>
    <property type="project" value="UniProtKB-SubCell"/>
</dbReference>
<evidence type="ECO:0000256" key="1">
    <source>
        <dbReference type="ARBA" id="ARBA00001954"/>
    </source>
</evidence>
<dbReference type="FunFam" id="2.60.120.10:FF:000059">
    <property type="entry name" value="jmjC domain-containing protein 7"/>
    <property type="match status" value="1"/>
</dbReference>
<keyword evidence="9" id="KW-1015">Disulfide bond</keyword>
<evidence type="ECO:0000256" key="3">
    <source>
        <dbReference type="ARBA" id="ARBA00004496"/>
    </source>
</evidence>
<evidence type="ECO:0000256" key="8">
    <source>
        <dbReference type="ARBA" id="ARBA00023004"/>
    </source>
</evidence>
<evidence type="ECO:0000256" key="9">
    <source>
        <dbReference type="ARBA" id="ARBA00023157"/>
    </source>
</evidence>
<evidence type="ECO:0000313" key="14">
    <source>
        <dbReference type="EMBL" id="KAL3842357.1"/>
    </source>
</evidence>
<evidence type="ECO:0000259" key="13">
    <source>
        <dbReference type="PROSITE" id="PS51184"/>
    </source>
</evidence>
<evidence type="ECO:0000256" key="5">
    <source>
        <dbReference type="ARBA" id="ARBA00022723"/>
    </source>
</evidence>
<dbReference type="AlphaFoldDB" id="A0ABD3TZ34"/>
<evidence type="ECO:0000256" key="7">
    <source>
        <dbReference type="ARBA" id="ARBA00023002"/>
    </source>
</evidence>
<dbReference type="SMART" id="SM00558">
    <property type="entry name" value="JmjC"/>
    <property type="match status" value="1"/>
</dbReference>
<dbReference type="GO" id="GO:0005634">
    <property type="term" value="C:nucleus"/>
    <property type="evidence" value="ECO:0007669"/>
    <property type="project" value="UniProtKB-SubCell"/>
</dbReference>
<evidence type="ECO:0000256" key="12">
    <source>
        <dbReference type="ARBA" id="ARBA00071397"/>
    </source>
</evidence>
<comment type="cofactor">
    <cofactor evidence="1">
        <name>Fe(2+)</name>
        <dbReference type="ChEBI" id="CHEBI:29033"/>
    </cofactor>
</comment>
<keyword evidence="6" id="KW-0378">Hydrolase</keyword>
<dbReference type="InterPro" id="IPR014710">
    <property type="entry name" value="RmlC-like_jellyroll"/>
</dbReference>
<keyword evidence="15" id="KW-1185">Reference proteome</keyword>
<feature type="domain" description="JmjC" evidence="13">
    <location>
        <begin position="132"/>
        <end position="308"/>
    </location>
</feature>
<organism evidence="14 15">
    <name type="scientific">Sinanodonta woodiana</name>
    <name type="common">Chinese pond mussel</name>
    <name type="synonym">Anodonta woodiana</name>
    <dbReference type="NCBI Taxonomy" id="1069815"/>
    <lineage>
        <taxon>Eukaryota</taxon>
        <taxon>Metazoa</taxon>
        <taxon>Spiralia</taxon>
        <taxon>Lophotrochozoa</taxon>
        <taxon>Mollusca</taxon>
        <taxon>Bivalvia</taxon>
        <taxon>Autobranchia</taxon>
        <taxon>Heteroconchia</taxon>
        <taxon>Palaeoheterodonta</taxon>
        <taxon>Unionida</taxon>
        <taxon>Unionoidea</taxon>
        <taxon>Unionidae</taxon>
        <taxon>Unioninae</taxon>
        <taxon>Sinanodonta</taxon>
    </lineage>
</organism>
<keyword evidence="5" id="KW-0479">Metal-binding</keyword>
<gene>
    <name evidence="14" type="ORF">ACJMK2_020380</name>
</gene>
<evidence type="ECO:0000256" key="6">
    <source>
        <dbReference type="ARBA" id="ARBA00022801"/>
    </source>
</evidence>
<dbReference type="SUPFAM" id="SSF51197">
    <property type="entry name" value="Clavaminate synthase-like"/>
    <property type="match status" value="1"/>
</dbReference>
<protein>
    <recommendedName>
        <fullName evidence="12">Bifunctional peptidase and (3S)-lysyl hydroxylase JMJD7</fullName>
        <ecNumber evidence="11">1.14.11.63</ecNumber>
    </recommendedName>
</protein>
<keyword evidence="10" id="KW-0539">Nucleus</keyword>
<comment type="subcellular location">
    <subcellularLocation>
        <location evidence="3">Cytoplasm</location>
    </subcellularLocation>
    <subcellularLocation>
        <location evidence="2">Nucleus</location>
    </subcellularLocation>
</comment>
<dbReference type="Pfam" id="PF13621">
    <property type="entry name" value="Cupin_8"/>
    <property type="match status" value="1"/>
</dbReference>
<keyword evidence="4" id="KW-0963">Cytoplasm</keyword>
<name>A0ABD3TZ34_SINWO</name>
<dbReference type="PANTHER" id="PTHR12461">
    <property type="entry name" value="HYPOXIA-INDUCIBLE FACTOR 1 ALPHA INHIBITOR-RELATED"/>
    <property type="match status" value="1"/>
</dbReference>
<comment type="caution">
    <text evidence="14">The sequence shown here is derived from an EMBL/GenBank/DDBJ whole genome shotgun (WGS) entry which is preliminary data.</text>
</comment>
<dbReference type="Gene3D" id="2.60.120.10">
    <property type="entry name" value="Jelly Rolls"/>
    <property type="match status" value="1"/>
</dbReference>